<reference evidence="2 3" key="1">
    <citation type="journal article" date="2021" name="Int. J. Syst. Evol. Microbiol.">
        <title>Reticulibacter mediterranei gen. nov., sp. nov., within the new family Reticulibacteraceae fam. nov., and Ktedonospora formicarum gen. nov., sp. nov., Ktedonobacter robiniae sp. nov., Dictyobacter formicarum sp. nov. and Dictyobacter arantiisoli sp. nov., belonging to the class Ktedonobacteria.</title>
        <authorList>
            <person name="Yabe S."/>
            <person name="Zheng Y."/>
            <person name="Wang C.M."/>
            <person name="Sakai Y."/>
            <person name="Abe K."/>
            <person name="Yokota A."/>
            <person name="Donadio S."/>
            <person name="Cavaletti L."/>
            <person name="Monciardini P."/>
        </authorList>
    </citation>
    <scope>NUCLEOTIDE SEQUENCE [LARGE SCALE GENOMIC DNA]</scope>
    <source>
        <strain evidence="2 3">SOSP1-30</strain>
    </source>
</reference>
<proteinExistence type="predicted"/>
<feature type="transmembrane region" description="Helical" evidence="1">
    <location>
        <begin position="79"/>
        <end position="99"/>
    </location>
</feature>
<accession>A0ABQ3UMA2</accession>
<comment type="caution">
    <text evidence="2">The sequence shown here is derived from an EMBL/GenBank/DDBJ whole genome shotgun (WGS) entry which is preliminary data.</text>
</comment>
<feature type="transmembrane region" description="Helical" evidence="1">
    <location>
        <begin position="135"/>
        <end position="157"/>
    </location>
</feature>
<sequence length="170" mass="18638">MLFNKVSYRRGLIEGIILFTLGRLCALISPLVFPDWTYVAAPMFFMFLEYVVPPIWAARRMTSTRRERLSKRFVFLGPLMAAWCLGIDLVISLGLGLAVNPFGGIQQGPALLRMLQGGPNHLTPGAFALAEVKTALTLLAFYTIAVICTRLAGGGFLRFTMPAGGNRVTL</sequence>
<protein>
    <submittedName>
        <fullName evidence="2">Uncharacterized protein</fullName>
    </submittedName>
</protein>
<keyword evidence="1" id="KW-1133">Transmembrane helix</keyword>
<evidence type="ECO:0000313" key="3">
    <source>
        <dbReference type="Proteomes" id="UP000654345"/>
    </source>
</evidence>
<name>A0ABQ3UMA2_9CHLR</name>
<keyword evidence="1" id="KW-0812">Transmembrane</keyword>
<feature type="transmembrane region" description="Helical" evidence="1">
    <location>
        <begin position="12"/>
        <end position="33"/>
    </location>
</feature>
<keyword evidence="1" id="KW-0472">Membrane</keyword>
<evidence type="ECO:0000256" key="1">
    <source>
        <dbReference type="SAM" id="Phobius"/>
    </source>
</evidence>
<dbReference type="EMBL" id="BNJG01000001">
    <property type="protein sequence ID" value="GHO53791.1"/>
    <property type="molecule type" value="Genomic_DNA"/>
</dbReference>
<keyword evidence="3" id="KW-1185">Reference proteome</keyword>
<dbReference type="RefSeq" id="WP_201370573.1">
    <property type="nucleotide sequence ID" value="NZ_BNJG01000001.1"/>
</dbReference>
<dbReference type="Proteomes" id="UP000654345">
    <property type="component" value="Unassembled WGS sequence"/>
</dbReference>
<gene>
    <name evidence="2" type="ORF">KSB_22660</name>
</gene>
<organism evidence="2 3">
    <name type="scientific">Ktedonobacter robiniae</name>
    <dbReference type="NCBI Taxonomy" id="2778365"/>
    <lineage>
        <taxon>Bacteria</taxon>
        <taxon>Bacillati</taxon>
        <taxon>Chloroflexota</taxon>
        <taxon>Ktedonobacteria</taxon>
        <taxon>Ktedonobacterales</taxon>
        <taxon>Ktedonobacteraceae</taxon>
        <taxon>Ktedonobacter</taxon>
    </lineage>
</organism>
<feature type="transmembrane region" description="Helical" evidence="1">
    <location>
        <begin position="39"/>
        <end position="58"/>
    </location>
</feature>
<evidence type="ECO:0000313" key="2">
    <source>
        <dbReference type="EMBL" id="GHO53791.1"/>
    </source>
</evidence>